<gene>
    <name evidence="4" type="ORF">GX355_01435</name>
</gene>
<organism evidence="4 5">
    <name type="scientific">Globicatella sulfidifaciens</name>
    <dbReference type="NCBI Taxonomy" id="136093"/>
    <lineage>
        <taxon>Bacteria</taxon>
        <taxon>Bacillati</taxon>
        <taxon>Bacillota</taxon>
        <taxon>Bacilli</taxon>
        <taxon>Lactobacillales</taxon>
        <taxon>Aerococcaceae</taxon>
        <taxon>Globicatella</taxon>
    </lineage>
</organism>
<evidence type="ECO:0000259" key="3">
    <source>
        <dbReference type="Pfam" id="PF12733"/>
    </source>
</evidence>
<evidence type="ECO:0000256" key="1">
    <source>
        <dbReference type="SAM" id="MobiDB-lite"/>
    </source>
</evidence>
<proteinExistence type="predicted"/>
<evidence type="ECO:0000256" key="2">
    <source>
        <dbReference type="SAM" id="Phobius"/>
    </source>
</evidence>
<dbReference type="EMBL" id="JAAYSM010000042">
    <property type="protein sequence ID" value="NLJ17502.1"/>
    <property type="molecule type" value="Genomic_DNA"/>
</dbReference>
<feature type="domain" description="Cadherin-like beta-sandwich-like" evidence="3">
    <location>
        <begin position="182"/>
        <end position="262"/>
    </location>
</feature>
<reference evidence="4 5" key="1">
    <citation type="journal article" date="2020" name="Biotechnol. Biofuels">
        <title>New insights from the biogas microbiome by comprehensive genome-resolved metagenomics of nearly 1600 species originating from multiple anaerobic digesters.</title>
        <authorList>
            <person name="Campanaro S."/>
            <person name="Treu L."/>
            <person name="Rodriguez-R L.M."/>
            <person name="Kovalovszki A."/>
            <person name="Ziels R.M."/>
            <person name="Maus I."/>
            <person name="Zhu X."/>
            <person name="Kougias P.G."/>
            <person name="Basile A."/>
            <person name="Luo G."/>
            <person name="Schluter A."/>
            <person name="Konstantinidis K.T."/>
            <person name="Angelidaki I."/>
        </authorList>
    </citation>
    <scope>NUCLEOTIDE SEQUENCE [LARGE SCALE GENOMIC DNA]</scope>
    <source>
        <strain evidence="4">AS23ysBPME_34</strain>
    </source>
</reference>
<evidence type="ECO:0000313" key="5">
    <source>
        <dbReference type="Proteomes" id="UP000541058"/>
    </source>
</evidence>
<dbReference type="InterPro" id="IPR025883">
    <property type="entry name" value="Cadherin-like_domain"/>
</dbReference>
<feature type="region of interest" description="Disordered" evidence="1">
    <location>
        <begin position="265"/>
        <end position="330"/>
    </location>
</feature>
<keyword evidence="2" id="KW-1133">Transmembrane helix</keyword>
<evidence type="ECO:0000313" key="4">
    <source>
        <dbReference type="EMBL" id="NLJ17502.1"/>
    </source>
</evidence>
<keyword evidence="2" id="KW-0812">Transmembrane</keyword>
<dbReference type="RefSeq" id="WP_276646086.1">
    <property type="nucleotide sequence ID" value="NZ_JAAYSM010000042.1"/>
</dbReference>
<protein>
    <recommendedName>
        <fullName evidence="3">Cadherin-like beta-sandwich-like domain-containing protein</fullName>
    </recommendedName>
</protein>
<dbReference type="Proteomes" id="UP000541058">
    <property type="component" value="Unassembled WGS sequence"/>
</dbReference>
<dbReference type="InterPro" id="IPR008965">
    <property type="entry name" value="CBM2/CBM3_carb-bd_dom_sf"/>
</dbReference>
<name>A0A7X8GZF1_9LACT</name>
<keyword evidence="2" id="KW-0472">Membrane</keyword>
<dbReference type="Gene3D" id="2.60.40.680">
    <property type="match status" value="1"/>
</dbReference>
<feature type="compositionally biased region" description="Basic and acidic residues" evidence="1">
    <location>
        <begin position="266"/>
        <end position="301"/>
    </location>
</feature>
<dbReference type="Pfam" id="PF12733">
    <property type="entry name" value="Cadherin-like"/>
    <property type="match status" value="2"/>
</dbReference>
<sequence>MDYEKKIKRKMIALAIILSLIIPILTFNVLAVSAKFKLQTDKLEVKRGETFRIVVTTENIEEIKGGFNGYSGSLNYDTARFSRNKTETSVDGWNFVYNPKANTFLGNDPTGMDFKEKNIDVFTITFEVLPNAQLGESKIELKNLAISDASFRNINLSDSSLTITVVDDENDKDKSASSNNNLSNLQIEGYNLEPTFKSDTTVYFLELDNDVEEIKVKAQTEDGKSKILSGDGIHKLKEGKNIIVVSVKAEDGSIQNYTINVLKKANQKDEDENKKPDNNKPKDDKNGSPNDKNDHEEDGTKTDSNNSSNDKDKNNISQKETNQGMNSVNNSSSNNFVLDIQGIGNLDKNFEKDIYKYHSVVDRDTEKLEPIVTLEDSNATYELIGPDKLKLGKNEVILRVTAPNGESRDYIFEVIRTDEVDNSLLSDLQVGGYAINPGFREDVNYYTLAVGSDVSSLGVSATPKYGGAQVNITGNNKLNYGANYIKISVSGEEKMNTYVVEVIRQHEDAKLNIVPWIISGLLAILLIVTIVVLIFMNKLKNLEIKNAYLQNNSNDYYVYRNENHNGKIVKKKFRLIEEDEI</sequence>
<feature type="domain" description="Cadherin-like beta-sandwich-like" evidence="3">
    <location>
        <begin position="426"/>
        <end position="505"/>
    </location>
</feature>
<accession>A0A7X8GZF1</accession>
<dbReference type="GO" id="GO:0030246">
    <property type="term" value="F:carbohydrate binding"/>
    <property type="evidence" value="ECO:0007669"/>
    <property type="project" value="InterPro"/>
</dbReference>
<comment type="caution">
    <text evidence="4">The sequence shown here is derived from an EMBL/GenBank/DDBJ whole genome shotgun (WGS) entry which is preliminary data.</text>
</comment>
<feature type="transmembrane region" description="Helical" evidence="2">
    <location>
        <begin position="12"/>
        <end position="32"/>
    </location>
</feature>
<dbReference type="SUPFAM" id="SSF49384">
    <property type="entry name" value="Carbohydrate-binding domain"/>
    <property type="match status" value="1"/>
</dbReference>
<dbReference type="AlphaFoldDB" id="A0A7X8GZF1"/>
<feature type="transmembrane region" description="Helical" evidence="2">
    <location>
        <begin position="513"/>
        <end position="536"/>
    </location>
</feature>
<feature type="compositionally biased region" description="Polar residues" evidence="1">
    <location>
        <begin position="316"/>
        <end position="325"/>
    </location>
</feature>